<proteinExistence type="predicted"/>
<feature type="region of interest" description="Disordered" evidence="1">
    <location>
        <begin position="24"/>
        <end position="57"/>
    </location>
</feature>
<name>A0A6I6E708_THETI</name>
<dbReference type="Proteomes" id="UP000426424">
    <property type="component" value="Chromosome"/>
</dbReference>
<evidence type="ECO:0000313" key="2">
    <source>
        <dbReference type="EMBL" id="QGU32298.1"/>
    </source>
</evidence>
<accession>A0A6I6E708</accession>
<dbReference type="EMBL" id="CP039268">
    <property type="protein sequence ID" value="QGU32298.1"/>
    <property type="molecule type" value="Genomic_DNA"/>
</dbReference>
<reference evidence="2 3" key="1">
    <citation type="submission" date="2019-12" db="EMBL/GenBank/DDBJ databases">
        <title>The complete genome of the thermophilic, anoxygenic phototrophic gammaproteobacterium Thermochromatium tepidum.</title>
        <authorList>
            <person name="Sattley W.M."/>
            <person name="Swingley W.D."/>
            <person name="Burchell B.M."/>
            <person name="Gurbani S.A."/>
            <person name="Kujawa C.M."/>
            <person name="Nuccio D.A."/>
            <person name="Schladweiler J."/>
            <person name="Shaffer K.N."/>
            <person name="Stokes L.M."/>
            <person name="Touchman J.W."/>
            <person name="Blankenship R.E."/>
            <person name="Madigan M.T."/>
        </authorList>
    </citation>
    <scope>NUCLEOTIDE SEQUENCE [LARGE SCALE GENOMIC DNA]</scope>
    <source>
        <strain evidence="2 3">ATCC 43061</strain>
    </source>
</reference>
<evidence type="ECO:0000256" key="1">
    <source>
        <dbReference type="SAM" id="MobiDB-lite"/>
    </source>
</evidence>
<dbReference type="RefSeq" id="WP_153974496.1">
    <property type="nucleotide sequence ID" value="NZ_CP039268.1"/>
</dbReference>
<feature type="compositionally biased region" description="Polar residues" evidence="1">
    <location>
        <begin position="30"/>
        <end position="49"/>
    </location>
</feature>
<organism evidence="2 3">
    <name type="scientific">Thermochromatium tepidum ATCC 43061</name>
    <dbReference type="NCBI Taxonomy" id="316276"/>
    <lineage>
        <taxon>Bacteria</taxon>
        <taxon>Pseudomonadati</taxon>
        <taxon>Pseudomonadota</taxon>
        <taxon>Gammaproteobacteria</taxon>
        <taxon>Chromatiales</taxon>
        <taxon>Chromatiaceae</taxon>
        <taxon>Thermochromatium</taxon>
    </lineage>
</organism>
<gene>
    <name evidence="2" type="ORF">E6P07_04405</name>
</gene>
<dbReference type="AlphaFoldDB" id="A0A6I6E708"/>
<protein>
    <submittedName>
        <fullName evidence="2">Uncharacterized protein</fullName>
    </submittedName>
</protein>
<dbReference type="KEGG" id="ttp:E6P07_04405"/>
<evidence type="ECO:0000313" key="3">
    <source>
        <dbReference type="Proteomes" id="UP000426424"/>
    </source>
</evidence>
<keyword evidence="3" id="KW-1185">Reference proteome</keyword>
<sequence>MDILGVFALIAVLVGGVQTAILTSPDDHSMTGQARTPTTEVRTQPTEPSQAVEPLNG</sequence>